<dbReference type="AlphaFoldDB" id="A0A1C4G783"/>
<evidence type="ECO:0000313" key="2">
    <source>
        <dbReference type="EMBL" id="SCC64016.1"/>
    </source>
</evidence>
<proteinExistence type="predicted"/>
<name>A0A1C4G783_9BACT</name>
<evidence type="ECO:0000313" key="3">
    <source>
        <dbReference type="Proteomes" id="UP000242818"/>
    </source>
</evidence>
<dbReference type="STRING" id="1335309.GA0116948_1262"/>
<dbReference type="OrthoDB" id="730885at2"/>
<accession>A0A1C4G783</accession>
<organism evidence="2 3">
    <name type="scientific">Chitinophaga costaii</name>
    <dbReference type="NCBI Taxonomy" id="1335309"/>
    <lineage>
        <taxon>Bacteria</taxon>
        <taxon>Pseudomonadati</taxon>
        <taxon>Bacteroidota</taxon>
        <taxon>Chitinophagia</taxon>
        <taxon>Chitinophagales</taxon>
        <taxon>Chitinophagaceae</taxon>
        <taxon>Chitinophaga</taxon>
    </lineage>
</organism>
<keyword evidence="3" id="KW-1185">Reference proteome</keyword>
<feature type="signal peptide" evidence="1">
    <location>
        <begin position="1"/>
        <end position="19"/>
    </location>
</feature>
<feature type="chain" id="PRO_5008692346" evidence="1">
    <location>
        <begin position="20"/>
        <end position="802"/>
    </location>
</feature>
<reference evidence="2 3" key="1">
    <citation type="submission" date="2016-08" db="EMBL/GenBank/DDBJ databases">
        <authorList>
            <person name="Seilhamer J.J."/>
        </authorList>
    </citation>
    <scope>NUCLEOTIDE SEQUENCE [LARGE SCALE GENOMIC DNA]</scope>
    <source>
        <strain evidence="2 3">A37T2</strain>
    </source>
</reference>
<keyword evidence="1" id="KW-0732">Signal</keyword>
<dbReference type="RefSeq" id="WP_089715657.1">
    <property type="nucleotide sequence ID" value="NZ_FMAR01000026.1"/>
</dbReference>
<evidence type="ECO:0000256" key="1">
    <source>
        <dbReference type="SAM" id="SignalP"/>
    </source>
</evidence>
<dbReference type="Proteomes" id="UP000242818">
    <property type="component" value="Unassembled WGS sequence"/>
</dbReference>
<sequence>MVRTACLVLLLGFCVPALAQQPIMFPGTRPADSTYKQFLYGSLARRILIDSLNHRYAPLQQEESLLTGRPDTGLNNTARNALLSYVQQTSGASHLHSLQQQAAVLKDSARLRSYLDKKLRGFYALQDPLPILPSMRKIALDNQFQGAGVTAFYDNSGSSVIQSGYTAQLSDEAVVANIPFHINYTNISGHSAFQPGYSDQSLTKISFDKDAYRKRLEGLVNQHYDLRKYFLQDVNVGDALRTYAGNDLRNITQRMDSLYHVAGRGGIGNVISPDQLFYLDSAQLRNAVKQRLPDGDSLQERISDDYLQQLYALKKQYGNKAPQDLLHVQNNTNGKITQWMQEEGQQAETDKTLLPLNFVQKLMLKAQSLNIGNFAAGGSAGTVSGLFMKGAQGTFLGKNDKSFMLGAGTRQDFSTLKDAPFSNSLEGSGYMMEMLQLGKGMPDQPHSLVGAVNANSKNTNMSQFSTMALPRNIFVGTFSKSMHVGSYGTLDVDLGKSANTFSNATTGSDYASAGKAAALTLMNDFWQTFSAGLDFNGMVDEWNLSHREYISYSGMSYNNPAAPFGTRGSIRYGINLKRSWYRNKLVIGIKTDQRTIHNSPDGSDAWRNQQYSVDARYKLDRNFSLSARISQSTMKNTASTDHSNDFVTRQVSVSSQASTHWWGIAQSSNVTMGMQQMNVGSLKSLLLNVNLNHNVVLNSNVVSLNVFYNKDVKDNALYGNMFNAEAIYNYTLLKSLSCGSGITYLSDLPVVRQAGLKQTLTAILSQRLSTSLYLDCRRNLHNTPQNYLYGTFHSEVALHYAF</sequence>
<dbReference type="EMBL" id="FMAR01000026">
    <property type="protein sequence ID" value="SCC64016.1"/>
    <property type="molecule type" value="Genomic_DNA"/>
</dbReference>
<protein>
    <submittedName>
        <fullName evidence="2">Uncharacterized protein</fullName>
    </submittedName>
</protein>
<gene>
    <name evidence="2" type="ORF">GA0116948_1262</name>
</gene>